<dbReference type="Gene3D" id="3.40.50.1110">
    <property type="entry name" value="SGNH hydrolase"/>
    <property type="match status" value="1"/>
</dbReference>
<evidence type="ECO:0000313" key="2">
    <source>
        <dbReference type="Proteomes" id="UP000199412"/>
    </source>
</evidence>
<dbReference type="OrthoDB" id="7320103at2"/>
<dbReference type="InterPro" id="IPR036514">
    <property type="entry name" value="SGNH_hydro_sf"/>
</dbReference>
<evidence type="ECO:0000313" key="1">
    <source>
        <dbReference type="EMBL" id="SDE36700.1"/>
    </source>
</evidence>
<gene>
    <name evidence="1" type="ORF">SAMN05421720_10614</name>
</gene>
<dbReference type="Proteomes" id="UP000199412">
    <property type="component" value="Unassembled WGS sequence"/>
</dbReference>
<dbReference type="RefSeq" id="WP_092785470.1">
    <property type="nucleotide sequence ID" value="NZ_FNAP01000006.1"/>
</dbReference>
<name>A0A1G7CD87_9PROT</name>
<dbReference type="SUPFAM" id="SSF52266">
    <property type="entry name" value="SGNH hydrolase"/>
    <property type="match status" value="1"/>
</dbReference>
<proteinExistence type="predicted"/>
<keyword evidence="1" id="KW-0378">Hydrolase</keyword>
<reference evidence="1 2" key="1">
    <citation type="submission" date="2016-10" db="EMBL/GenBank/DDBJ databases">
        <authorList>
            <person name="de Groot N.N."/>
        </authorList>
    </citation>
    <scope>NUCLEOTIDE SEQUENCE [LARGE SCALE GENOMIC DNA]</scope>
    <source>
        <strain evidence="1 2">ATCC 700224</strain>
    </source>
</reference>
<accession>A0A1G7CD87</accession>
<dbReference type="GO" id="GO:0016788">
    <property type="term" value="F:hydrolase activity, acting on ester bonds"/>
    <property type="evidence" value="ECO:0007669"/>
    <property type="project" value="UniProtKB-ARBA"/>
</dbReference>
<organism evidence="1 2">
    <name type="scientific">Rhodospira trueperi</name>
    <dbReference type="NCBI Taxonomy" id="69960"/>
    <lineage>
        <taxon>Bacteria</taxon>
        <taxon>Pseudomonadati</taxon>
        <taxon>Pseudomonadota</taxon>
        <taxon>Alphaproteobacteria</taxon>
        <taxon>Rhodospirillales</taxon>
        <taxon>Rhodospirillaceae</taxon>
        <taxon>Rhodospira</taxon>
    </lineage>
</organism>
<keyword evidence="2" id="KW-1185">Reference proteome</keyword>
<dbReference type="AlphaFoldDB" id="A0A1G7CD87"/>
<dbReference type="EMBL" id="FNAP01000006">
    <property type="protein sequence ID" value="SDE36700.1"/>
    <property type="molecule type" value="Genomic_DNA"/>
</dbReference>
<protein>
    <submittedName>
        <fullName evidence="1">GDSL-like Lipase/Acylhydrolase</fullName>
    </submittedName>
</protein>
<sequence length="473" mass="52188">MPAYQLPSDYKNPPLMAIGDSMYQGVRSLTMSAPLFRQSPPAQVARALGLGPAVFAGPDPERPILIDMEAFIRLLPDLSAINDQVAKNAAYWTRTPLSPSGRLTFENAAVASMDITDLYDFDWDLRMRQADALTVATASSLRALATAKIPDGSIGDAILGLNARYTLNPAGRSDLEGIQPVDLVKIREPETLLVNIGSNEGLFHAGFEAQAALTEDSVREITKKYEKLAGHLREVGPGTRRMVFNTLVLPSQVPNLMPAPESVTYDGIPPGPDGYFDLYENRMGFGYGTLTGAQMKQQDKLVRALNATMIEVMRRELGDRAVFVDLAEQMAHLDRKHQGLTKTNAIKVVRRRWGIFPDTSYITNMMLEEGLGNAFKWGGFCGLDGMHPSVVGYGKIANEVLTAMGATGRRVTYNRCFREDTLLSDLPWLWTELMFLYRDYRKLKSRLKDKSDQVKVETLSVAALTAPSSKGMA</sequence>